<evidence type="ECO:0000313" key="3">
    <source>
        <dbReference type="EMBL" id="ODJ86339.1"/>
    </source>
</evidence>
<dbReference type="GO" id="GO:0016020">
    <property type="term" value="C:membrane"/>
    <property type="evidence" value="ECO:0007669"/>
    <property type="project" value="TreeGrafter"/>
</dbReference>
<dbReference type="OrthoDB" id="7055710at2"/>
<protein>
    <submittedName>
        <fullName evidence="3">Arylesterase</fullName>
        <ecNumber evidence="3">3.1.1.2</ecNumber>
    </submittedName>
</protein>
<feature type="domain" description="AB hydrolase-1" evidence="2">
    <location>
        <begin position="89"/>
        <end position="281"/>
    </location>
</feature>
<dbReference type="InterPro" id="IPR050266">
    <property type="entry name" value="AB_hydrolase_sf"/>
</dbReference>
<evidence type="ECO:0000259" key="2">
    <source>
        <dbReference type="Pfam" id="PF12697"/>
    </source>
</evidence>
<reference evidence="3 4" key="1">
    <citation type="submission" date="2016-06" db="EMBL/GenBank/DDBJ databases">
        <title>Genome sequence of endosymbiont of Candidatus Endolucinida thiodiazotropha.</title>
        <authorList>
            <person name="Poehlein A."/>
            <person name="Koenig S."/>
            <person name="Heiden S.E."/>
            <person name="Thuermer A."/>
            <person name="Voget S."/>
            <person name="Daniel R."/>
            <person name="Markert S."/>
            <person name="Gros O."/>
            <person name="Schweder T."/>
        </authorList>
    </citation>
    <scope>NUCLEOTIDE SEQUENCE [LARGE SCALE GENOMIC DNA]</scope>
    <source>
        <strain evidence="3 4">COS</strain>
    </source>
</reference>
<name>A0A7Z0VIW4_9GAMM</name>
<dbReference type="RefSeq" id="WP_069127141.1">
    <property type="nucleotide sequence ID" value="NZ_MARB01000023.1"/>
</dbReference>
<dbReference type="SUPFAM" id="SSF53474">
    <property type="entry name" value="alpha/beta-Hydrolases"/>
    <property type="match status" value="1"/>
</dbReference>
<dbReference type="PANTHER" id="PTHR43798">
    <property type="entry name" value="MONOACYLGLYCEROL LIPASE"/>
    <property type="match status" value="1"/>
</dbReference>
<dbReference type="Gene3D" id="3.40.50.1820">
    <property type="entry name" value="alpha/beta hydrolase"/>
    <property type="match status" value="1"/>
</dbReference>
<dbReference type="InterPro" id="IPR000073">
    <property type="entry name" value="AB_hydrolase_1"/>
</dbReference>
<dbReference type="GO" id="GO:0004064">
    <property type="term" value="F:arylesterase activity"/>
    <property type="evidence" value="ECO:0007669"/>
    <property type="project" value="UniProtKB-EC"/>
</dbReference>
<sequence>MSLSTAQAISGPRSKKNTRKNTPIQRAFSSLTRVSPSLAGRLANYFWYRTQHRSMTADEQRVLGQASVEVRRYGGKSVRVYRWGEGQPVLLTHGWNGDAGQMAFLVEALVGQGFQVTAFDAPGHGRSSGNSTDIFEISGFITQLLQESGDDTVVIAHSFGGMCTLHAISNGARASAVVCISTPKDVTTLLQQFSSLLGLNEVVVGQLKRRLEQRFGEDMWSRFSMQEWVRLADLPGLIIHDSRDRYIPVSNGRAVHAAWADSELQITRGLGHMRILQDAEVISSIKRFLGRLKSVNEEQ</sequence>
<dbReference type="EMBL" id="MARB01000023">
    <property type="protein sequence ID" value="ODJ86339.1"/>
    <property type="molecule type" value="Genomic_DNA"/>
</dbReference>
<accession>A0A7Z0VIW4</accession>
<dbReference type="Pfam" id="PF12697">
    <property type="entry name" value="Abhydrolase_6"/>
    <property type="match status" value="1"/>
</dbReference>
<dbReference type="PANTHER" id="PTHR43798:SF33">
    <property type="entry name" value="HYDROLASE, PUTATIVE (AFU_ORTHOLOGUE AFUA_2G14860)-RELATED"/>
    <property type="match status" value="1"/>
</dbReference>
<evidence type="ECO:0000313" key="4">
    <source>
        <dbReference type="Proteomes" id="UP000094769"/>
    </source>
</evidence>
<feature type="region of interest" description="Disordered" evidence="1">
    <location>
        <begin position="1"/>
        <end position="23"/>
    </location>
</feature>
<keyword evidence="3" id="KW-0378">Hydrolase</keyword>
<proteinExistence type="predicted"/>
<gene>
    <name evidence="3" type="ORF">CODIS_33980</name>
</gene>
<dbReference type="AlphaFoldDB" id="A0A7Z0VIW4"/>
<organism evidence="3 4">
    <name type="scientific">Candidatus Thiodiazotropha endolucinida</name>
    <dbReference type="NCBI Taxonomy" id="1655433"/>
    <lineage>
        <taxon>Bacteria</taxon>
        <taxon>Pseudomonadati</taxon>
        <taxon>Pseudomonadota</taxon>
        <taxon>Gammaproteobacteria</taxon>
        <taxon>Chromatiales</taxon>
        <taxon>Sedimenticolaceae</taxon>
        <taxon>Candidatus Thiodiazotropha</taxon>
    </lineage>
</organism>
<dbReference type="EC" id="3.1.1.2" evidence="3"/>
<keyword evidence="4" id="KW-1185">Reference proteome</keyword>
<dbReference type="Proteomes" id="UP000094769">
    <property type="component" value="Unassembled WGS sequence"/>
</dbReference>
<dbReference type="InterPro" id="IPR029058">
    <property type="entry name" value="AB_hydrolase_fold"/>
</dbReference>
<comment type="caution">
    <text evidence="3">The sequence shown here is derived from an EMBL/GenBank/DDBJ whole genome shotgun (WGS) entry which is preliminary data.</text>
</comment>
<evidence type="ECO:0000256" key="1">
    <source>
        <dbReference type="SAM" id="MobiDB-lite"/>
    </source>
</evidence>